<dbReference type="InterPro" id="IPR006204">
    <property type="entry name" value="GHMP_kinase_N_dom"/>
</dbReference>
<keyword evidence="5 9" id="KW-0547">Nucleotide-binding</keyword>
<feature type="active site" evidence="9">
    <location>
        <position position="12"/>
    </location>
</feature>
<comment type="caution">
    <text evidence="12">The sequence shown here is derived from an EMBL/GenBank/DDBJ whole genome shotgun (WGS) entry which is preliminary data.</text>
</comment>
<dbReference type="Pfam" id="PF08544">
    <property type="entry name" value="GHMP_kinases_C"/>
    <property type="match status" value="1"/>
</dbReference>
<dbReference type="PANTHER" id="PTHR43527:SF2">
    <property type="entry name" value="4-DIPHOSPHOCYTIDYL-2-C-METHYL-D-ERYTHRITOL KINASE, CHLOROPLASTIC"/>
    <property type="match status" value="1"/>
</dbReference>
<evidence type="ECO:0000313" key="12">
    <source>
        <dbReference type="EMBL" id="TWT76589.1"/>
    </source>
</evidence>
<keyword evidence="7 9" id="KW-0067">ATP-binding</keyword>
<dbReference type="GO" id="GO:0019288">
    <property type="term" value="P:isopentenyl diphosphate biosynthetic process, methylerythritol 4-phosphate pathway"/>
    <property type="evidence" value="ECO:0007669"/>
    <property type="project" value="UniProtKB-UniRule"/>
</dbReference>
<feature type="domain" description="GHMP kinase N-terminal" evidence="10">
    <location>
        <begin position="91"/>
        <end position="166"/>
    </location>
</feature>
<dbReference type="SUPFAM" id="SSF55060">
    <property type="entry name" value="GHMP Kinase, C-terminal domain"/>
    <property type="match status" value="1"/>
</dbReference>
<evidence type="ECO:0000256" key="2">
    <source>
        <dbReference type="ARBA" id="ARBA00012052"/>
    </source>
</evidence>
<evidence type="ECO:0000259" key="11">
    <source>
        <dbReference type="Pfam" id="PF08544"/>
    </source>
</evidence>
<name>A0A5C5YP38_9BACT</name>
<sequence>MPNVVTSRPPAKLNLFLELLGKRDDGFHEIDTIMLPIDWCDEMRLARTEASDISLSIGWLPSLEVVAAELGVDPNSDDGKNLLAIPSDEKNLVVRALRRFRDHFDTPGGFHCDLLKRIPAGAGMGGASSDAAAALRCAAALHGIPLHNPELTVLAAEIGSDVPFFLGIDRHSCQAARAQGRGEKLSQVSLLSQIDMVVVFPSVCLSTARVYSQATIPTEIVPPDAMIAALGRGDLGGIAAGGLNRLQEPAVKIAKQIDEILESMWHIGLIGCQLTGSGSACFGLARNAVDARRGAEQLRSQLLPGSRVASVSSATVPSSVNLVITPNG</sequence>
<keyword evidence="13" id="KW-1185">Reference proteome</keyword>
<dbReference type="Gene3D" id="3.30.230.10">
    <property type="match status" value="1"/>
</dbReference>
<keyword evidence="6 9" id="KW-0418">Kinase</keyword>
<dbReference type="EC" id="2.7.1.148" evidence="2 9"/>
<dbReference type="Proteomes" id="UP000315010">
    <property type="component" value="Unassembled WGS sequence"/>
</dbReference>
<dbReference type="PIRSF" id="PIRSF010376">
    <property type="entry name" value="IspE"/>
    <property type="match status" value="1"/>
</dbReference>
<organism evidence="12 13">
    <name type="scientific">Novipirellula herctigrandis</name>
    <dbReference type="NCBI Taxonomy" id="2527986"/>
    <lineage>
        <taxon>Bacteria</taxon>
        <taxon>Pseudomonadati</taxon>
        <taxon>Planctomycetota</taxon>
        <taxon>Planctomycetia</taxon>
        <taxon>Pirellulales</taxon>
        <taxon>Pirellulaceae</taxon>
        <taxon>Novipirellula</taxon>
    </lineage>
</organism>
<evidence type="ECO:0000256" key="8">
    <source>
        <dbReference type="ARBA" id="ARBA00032554"/>
    </source>
</evidence>
<comment type="similarity">
    <text evidence="1 9">Belongs to the GHMP kinase family. IspE subfamily.</text>
</comment>
<keyword evidence="9" id="KW-0414">Isoprene biosynthesis</keyword>
<protein>
    <recommendedName>
        <fullName evidence="3 9">4-diphosphocytidyl-2-C-methyl-D-erythritol kinase</fullName>
        <shortName evidence="9">CMK</shortName>
        <ecNumber evidence="2 9">2.7.1.148</ecNumber>
    </recommendedName>
    <alternativeName>
        <fullName evidence="8 9">4-(cytidine-5'-diphospho)-2-C-methyl-D-erythritol kinase</fullName>
    </alternativeName>
</protein>
<dbReference type="InterPro" id="IPR013750">
    <property type="entry name" value="GHMP_kinase_C_dom"/>
</dbReference>
<dbReference type="InterPro" id="IPR004424">
    <property type="entry name" value="IspE"/>
</dbReference>
<reference evidence="12 13" key="1">
    <citation type="submission" date="2019-02" db="EMBL/GenBank/DDBJ databases">
        <title>Deep-cultivation of Planctomycetes and their phenomic and genomic characterization uncovers novel biology.</title>
        <authorList>
            <person name="Wiegand S."/>
            <person name="Jogler M."/>
            <person name="Boedeker C."/>
            <person name="Pinto D."/>
            <person name="Vollmers J."/>
            <person name="Rivas-Marin E."/>
            <person name="Kohn T."/>
            <person name="Peeters S.H."/>
            <person name="Heuer A."/>
            <person name="Rast P."/>
            <person name="Oberbeckmann S."/>
            <person name="Bunk B."/>
            <person name="Jeske O."/>
            <person name="Meyerdierks A."/>
            <person name="Storesund J.E."/>
            <person name="Kallscheuer N."/>
            <person name="Luecker S."/>
            <person name="Lage O.M."/>
            <person name="Pohl T."/>
            <person name="Merkel B.J."/>
            <person name="Hornburger P."/>
            <person name="Mueller R.-W."/>
            <person name="Bruemmer F."/>
            <person name="Labrenz M."/>
            <person name="Spormann A.M."/>
            <person name="Op Den Camp H."/>
            <person name="Overmann J."/>
            <person name="Amann R."/>
            <person name="Jetten M.S.M."/>
            <person name="Mascher T."/>
            <person name="Medema M.H."/>
            <person name="Devos D.P."/>
            <person name="Kaster A.-K."/>
            <person name="Ovreas L."/>
            <person name="Rohde M."/>
            <person name="Galperin M.Y."/>
            <person name="Jogler C."/>
        </authorList>
    </citation>
    <scope>NUCLEOTIDE SEQUENCE [LARGE SCALE GENOMIC DNA]</scope>
    <source>
        <strain evidence="12 13">CA13</strain>
    </source>
</reference>
<dbReference type="InterPro" id="IPR036554">
    <property type="entry name" value="GHMP_kinase_C_sf"/>
</dbReference>
<evidence type="ECO:0000256" key="3">
    <source>
        <dbReference type="ARBA" id="ARBA00017473"/>
    </source>
</evidence>
<dbReference type="AlphaFoldDB" id="A0A5C5YP38"/>
<gene>
    <name evidence="9 12" type="primary">ispE</name>
    <name evidence="12" type="ORF">CA13_70850</name>
</gene>
<dbReference type="OrthoDB" id="9809438at2"/>
<proteinExistence type="inferred from homology"/>
<dbReference type="GO" id="GO:0016114">
    <property type="term" value="P:terpenoid biosynthetic process"/>
    <property type="evidence" value="ECO:0007669"/>
    <property type="project" value="InterPro"/>
</dbReference>
<dbReference type="Pfam" id="PF00288">
    <property type="entry name" value="GHMP_kinases_N"/>
    <property type="match status" value="1"/>
</dbReference>
<evidence type="ECO:0000259" key="10">
    <source>
        <dbReference type="Pfam" id="PF00288"/>
    </source>
</evidence>
<keyword evidence="4 9" id="KW-0808">Transferase</keyword>
<dbReference type="RefSeq" id="WP_146404331.1">
    <property type="nucleotide sequence ID" value="NZ_SJPJ01000002.1"/>
</dbReference>
<evidence type="ECO:0000256" key="9">
    <source>
        <dbReference type="HAMAP-Rule" id="MF_00061"/>
    </source>
</evidence>
<dbReference type="SUPFAM" id="SSF54211">
    <property type="entry name" value="Ribosomal protein S5 domain 2-like"/>
    <property type="match status" value="1"/>
</dbReference>
<dbReference type="UniPathway" id="UPA00056">
    <property type="reaction ID" value="UER00094"/>
</dbReference>
<dbReference type="Gene3D" id="3.30.70.890">
    <property type="entry name" value="GHMP kinase, C-terminal domain"/>
    <property type="match status" value="1"/>
</dbReference>
<evidence type="ECO:0000256" key="1">
    <source>
        <dbReference type="ARBA" id="ARBA00009684"/>
    </source>
</evidence>
<evidence type="ECO:0000256" key="5">
    <source>
        <dbReference type="ARBA" id="ARBA00022741"/>
    </source>
</evidence>
<comment type="function">
    <text evidence="9">Catalyzes the phosphorylation of the position 2 hydroxy group of 4-diphosphocytidyl-2C-methyl-D-erythritol.</text>
</comment>
<evidence type="ECO:0000256" key="4">
    <source>
        <dbReference type="ARBA" id="ARBA00022679"/>
    </source>
</evidence>
<comment type="pathway">
    <text evidence="9">Isoprenoid biosynthesis; isopentenyl diphosphate biosynthesis via DXP pathway; isopentenyl diphosphate from 1-deoxy-D-xylulose 5-phosphate: step 3/6.</text>
</comment>
<evidence type="ECO:0000256" key="6">
    <source>
        <dbReference type="ARBA" id="ARBA00022777"/>
    </source>
</evidence>
<dbReference type="GO" id="GO:0005524">
    <property type="term" value="F:ATP binding"/>
    <property type="evidence" value="ECO:0007669"/>
    <property type="project" value="UniProtKB-UniRule"/>
</dbReference>
<dbReference type="InterPro" id="IPR020568">
    <property type="entry name" value="Ribosomal_Su5_D2-typ_SF"/>
</dbReference>
<dbReference type="EMBL" id="SJPJ01000002">
    <property type="protein sequence ID" value="TWT76589.1"/>
    <property type="molecule type" value="Genomic_DNA"/>
</dbReference>
<comment type="catalytic activity">
    <reaction evidence="9">
        <text>4-CDP-2-C-methyl-D-erythritol + ATP = 4-CDP-2-C-methyl-D-erythritol 2-phosphate + ADP + H(+)</text>
        <dbReference type="Rhea" id="RHEA:18437"/>
        <dbReference type="ChEBI" id="CHEBI:15378"/>
        <dbReference type="ChEBI" id="CHEBI:30616"/>
        <dbReference type="ChEBI" id="CHEBI:57823"/>
        <dbReference type="ChEBI" id="CHEBI:57919"/>
        <dbReference type="ChEBI" id="CHEBI:456216"/>
        <dbReference type="EC" id="2.7.1.148"/>
    </reaction>
</comment>
<evidence type="ECO:0000256" key="7">
    <source>
        <dbReference type="ARBA" id="ARBA00022840"/>
    </source>
</evidence>
<dbReference type="InterPro" id="IPR014721">
    <property type="entry name" value="Ribsml_uS5_D2-typ_fold_subgr"/>
</dbReference>
<dbReference type="GO" id="GO:0050515">
    <property type="term" value="F:4-(cytidine 5'-diphospho)-2-C-methyl-D-erythritol kinase activity"/>
    <property type="evidence" value="ECO:0007669"/>
    <property type="project" value="UniProtKB-UniRule"/>
</dbReference>
<feature type="domain" description="GHMP kinase C-terminal" evidence="11">
    <location>
        <begin position="226"/>
        <end position="301"/>
    </location>
</feature>
<feature type="active site" evidence="9">
    <location>
        <position position="161"/>
    </location>
</feature>
<dbReference type="HAMAP" id="MF_00061">
    <property type="entry name" value="IspE"/>
    <property type="match status" value="1"/>
</dbReference>
<dbReference type="PANTHER" id="PTHR43527">
    <property type="entry name" value="4-DIPHOSPHOCYTIDYL-2-C-METHYL-D-ERYTHRITOL KINASE, CHLOROPLASTIC"/>
    <property type="match status" value="1"/>
</dbReference>
<feature type="binding site" evidence="9">
    <location>
        <begin position="119"/>
        <end position="129"/>
    </location>
    <ligand>
        <name>ATP</name>
        <dbReference type="ChEBI" id="CHEBI:30616"/>
    </ligand>
</feature>
<accession>A0A5C5YP38</accession>
<evidence type="ECO:0000313" key="13">
    <source>
        <dbReference type="Proteomes" id="UP000315010"/>
    </source>
</evidence>